<accession>A0A1B7N6I9</accession>
<feature type="region of interest" description="Disordered" evidence="4">
    <location>
        <begin position="1"/>
        <end position="70"/>
    </location>
</feature>
<reference evidence="6 7" key="1">
    <citation type="submission" date="2016-06" db="EMBL/GenBank/DDBJ databases">
        <title>Comparative genomics of the ectomycorrhizal sister species Rhizopogon vinicolor and Rhizopogon vesiculosus (Basidiomycota: Boletales) reveals a divergence of the mating type B locus.</title>
        <authorList>
            <consortium name="DOE Joint Genome Institute"/>
            <person name="Mujic A.B."/>
            <person name="Kuo A."/>
            <person name="Tritt A."/>
            <person name="Lipzen A."/>
            <person name="Chen C."/>
            <person name="Johnson J."/>
            <person name="Sharma A."/>
            <person name="Barry K."/>
            <person name="Grigoriev I.V."/>
            <person name="Spatafora J.W."/>
        </authorList>
    </citation>
    <scope>NUCLEOTIDE SEQUENCE [LARGE SCALE GENOMIC DNA]</scope>
    <source>
        <strain evidence="6 7">AM-OR11-026</strain>
    </source>
</reference>
<evidence type="ECO:0000256" key="5">
    <source>
        <dbReference type="SAM" id="Phobius"/>
    </source>
</evidence>
<organism evidence="6 7">
    <name type="scientific">Rhizopogon vinicolor AM-OR11-026</name>
    <dbReference type="NCBI Taxonomy" id="1314800"/>
    <lineage>
        <taxon>Eukaryota</taxon>
        <taxon>Fungi</taxon>
        <taxon>Dikarya</taxon>
        <taxon>Basidiomycota</taxon>
        <taxon>Agaricomycotina</taxon>
        <taxon>Agaricomycetes</taxon>
        <taxon>Agaricomycetidae</taxon>
        <taxon>Boletales</taxon>
        <taxon>Suillineae</taxon>
        <taxon>Rhizopogonaceae</taxon>
        <taxon>Rhizopogon</taxon>
    </lineage>
</organism>
<protein>
    <recommendedName>
        <fullName evidence="8">GET complex, subunit GET2</fullName>
    </recommendedName>
</protein>
<dbReference type="OrthoDB" id="5393181at2759"/>
<sequence length="310" mass="33347">MSATARAEARRKAILSRGNDRLSKLTTSARGEDGSAYMKADVPPRGATPSLRNFVGEESSMPPPPDMPRASPPPFSFGNMAMGGAAPDPSVWSEEQQMQFLQALMGGAANPSQIPQPQLPAAASNASTPDDPLAAIMSSLQQMDPSRGGAAGKVPVPPAPAKPPSTLQKFMPLLHILCSWCILAYFVLFNEPQVFIERGGGASDTFWKRWAELAWRGTSLNGWGVQFVPFMWVFMTVQVILHSMRIFTGNNQVQPPVLLALALPHLPAPFPSIITNGLRYIQMIGAILDDMSAVIFGIGMFVLIAGWFAG</sequence>
<name>A0A1B7N6I9_9AGAM</name>
<evidence type="ECO:0000256" key="1">
    <source>
        <dbReference type="ARBA" id="ARBA00022692"/>
    </source>
</evidence>
<evidence type="ECO:0000256" key="2">
    <source>
        <dbReference type="ARBA" id="ARBA00022989"/>
    </source>
</evidence>
<dbReference type="GO" id="GO:0006890">
    <property type="term" value="P:retrograde vesicle-mediated transport, Golgi to endoplasmic reticulum"/>
    <property type="evidence" value="ECO:0007669"/>
    <property type="project" value="TreeGrafter"/>
</dbReference>
<evidence type="ECO:0000313" key="7">
    <source>
        <dbReference type="Proteomes" id="UP000092154"/>
    </source>
</evidence>
<evidence type="ECO:0008006" key="8">
    <source>
        <dbReference type="Google" id="ProtNLM"/>
    </source>
</evidence>
<feature type="region of interest" description="Disordered" evidence="4">
    <location>
        <begin position="108"/>
        <end position="128"/>
    </location>
</feature>
<feature type="transmembrane region" description="Helical" evidence="5">
    <location>
        <begin position="170"/>
        <end position="188"/>
    </location>
</feature>
<keyword evidence="2 5" id="KW-1133">Transmembrane helix</keyword>
<evidence type="ECO:0000256" key="4">
    <source>
        <dbReference type="SAM" id="MobiDB-lite"/>
    </source>
</evidence>
<keyword evidence="1 5" id="KW-0812">Transmembrane</keyword>
<dbReference type="Proteomes" id="UP000092154">
    <property type="component" value="Unassembled WGS sequence"/>
</dbReference>
<dbReference type="PANTHER" id="PTHR28263">
    <property type="entry name" value="GOLGI TO ER TRAFFIC PROTEIN 2"/>
    <property type="match status" value="1"/>
</dbReference>
<dbReference type="PANTHER" id="PTHR28263:SF1">
    <property type="entry name" value="GOLGI TO ER TRAFFIC PROTEIN 2"/>
    <property type="match status" value="1"/>
</dbReference>
<keyword evidence="3 5" id="KW-0472">Membrane</keyword>
<dbReference type="EMBL" id="KV448210">
    <property type="protein sequence ID" value="OAX40470.1"/>
    <property type="molecule type" value="Genomic_DNA"/>
</dbReference>
<gene>
    <name evidence="6" type="ORF">K503DRAFT_864585</name>
</gene>
<evidence type="ECO:0000256" key="3">
    <source>
        <dbReference type="ARBA" id="ARBA00023136"/>
    </source>
</evidence>
<feature type="transmembrane region" description="Helical" evidence="5">
    <location>
        <begin position="287"/>
        <end position="309"/>
    </location>
</feature>
<evidence type="ECO:0000313" key="6">
    <source>
        <dbReference type="EMBL" id="OAX40470.1"/>
    </source>
</evidence>
<dbReference type="InParanoid" id="A0A1B7N6I9"/>
<dbReference type="STRING" id="1314800.A0A1B7N6I9"/>
<dbReference type="Pfam" id="PF08690">
    <property type="entry name" value="GET2"/>
    <property type="match status" value="1"/>
</dbReference>
<dbReference type="InterPro" id="IPR028143">
    <property type="entry name" value="Get2/sif1"/>
</dbReference>
<proteinExistence type="predicted"/>
<feature type="transmembrane region" description="Helical" evidence="5">
    <location>
        <begin position="223"/>
        <end position="241"/>
    </location>
</feature>
<dbReference type="AlphaFoldDB" id="A0A1B7N6I9"/>
<feature type="compositionally biased region" description="Pro residues" evidence="4">
    <location>
        <begin position="61"/>
        <end position="70"/>
    </location>
</feature>
<keyword evidence="7" id="KW-1185">Reference proteome</keyword>